<keyword evidence="4" id="KW-1185">Reference proteome</keyword>
<gene>
    <name evidence="3" type="ORF">O0S08_27695</name>
</gene>
<proteinExistence type="predicted"/>
<reference evidence="3" key="1">
    <citation type="submission" date="2022-11" db="EMBL/GenBank/DDBJ databases">
        <title>Minimal conservation of predation-associated metabolite biosynthetic gene clusters underscores biosynthetic potential of Myxococcota including descriptions for ten novel species: Archangium lansinium sp. nov., Myxococcus landrumus sp. nov., Nannocystis bai.</title>
        <authorList>
            <person name="Ahearne A."/>
            <person name="Stevens C."/>
            <person name="Dowd S."/>
        </authorList>
    </citation>
    <scope>NUCLEOTIDE SEQUENCE</scope>
    <source>
        <strain evidence="3">Fl3</strain>
    </source>
</reference>
<organism evidence="3 4">
    <name type="scientific">Nannocystis punicea</name>
    <dbReference type="NCBI Taxonomy" id="2995304"/>
    <lineage>
        <taxon>Bacteria</taxon>
        <taxon>Pseudomonadati</taxon>
        <taxon>Myxococcota</taxon>
        <taxon>Polyangia</taxon>
        <taxon>Nannocystales</taxon>
        <taxon>Nannocystaceae</taxon>
        <taxon>Nannocystis</taxon>
    </lineage>
</organism>
<evidence type="ECO:0000259" key="2">
    <source>
        <dbReference type="Pfam" id="PF06889"/>
    </source>
</evidence>
<accession>A0ABY7GSR7</accession>
<evidence type="ECO:0000313" key="3">
    <source>
        <dbReference type="EMBL" id="WAS89995.1"/>
    </source>
</evidence>
<dbReference type="RefSeq" id="WP_269032329.1">
    <property type="nucleotide sequence ID" value="NZ_CP114040.1"/>
</dbReference>
<dbReference type="Pfam" id="PF06889">
    <property type="entry name" value="DUF1266"/>
    <property type="match status" value="1"/>
</dbReference>
<name>A0ABY7GSR7_9BACT</name>
<keyword evidence="1" id="KW-1133">Transmembrane helix</keyword>
<protein>
    <submittedName>
        <fullName evidence="3">DUF1266 domain-containing protein</fullName>
    </submittedName>
</protein>
<dbReference type="InterPro" id="IPR009677">
    <property type="entry name" value="DUF1266"/>
</dbReference>
<dbReference type="Proteomes" id="UP001164459">
    <property type="component" value="Chromosome"/>
</dbReference>
<keyword evidence="1" id="KW-0472">Membrane</keyword>
<feature type="transmembrane region" description="Helical" evidence="1">
    <location>
        <begin position="6"/>
        <end position="27"/>
    </location>
</feature>
<dbReference type="EMBL" id="CP114040">
    <property type="protein sequence ID" value="WAS89995.1"/>
    <property type="molecule type" value="Genomic_DNA"/>
</dbReference>
<feature type="domain" description="DUF1266" evidence="2">
    <location>
        <begin position="102"/>
        <end position="253"/>
    </location>
</feature>
<keyword evidence="1" id="KW-0812">Transmembrane</keyword>
<sequence>MSPRETTIVVTTFVVVLVFCVTILIVATRIRRRKIATGAYGPGHYSVPAPTDPWRRFTSALTAPYGRVEARSGQVDLRNPVKPEQIFFGYAVPSTPGNLKTSLAREWGVTDAASATETIRKGMARVGENLRAHLAARQVTPQTAQERLRGLGIAVDEALLHGPSGQPEPDALAFDIARVANLVRWSAVAQYLDPRTADAQMDALGGAAVLAFADWQDFGARYRSRLPPADTAFAKAVDWLLTDAKSPWKQQPWPG</sequence>
<evidence type="ECO:0000256" key="1">
    <source>
        <dbReference type="SAM" id="Phobius"/>
    </source>
</evidence>
<evidence type="ECO:0000313" key="4">
    <source>
        <dbReference type="Proteomes" id="UP001164459"/>
    </source>
</evidence>